<dbReference type="GO" id="GO:0000978">
    <property type="term" value="F:RNA polymerase II cis-regulatory region sequence-specific DNA binding"/>
    <property type="evidence" value="ECO:0007669"/>
    <property type="project" value="TreeGrafter"/>
</dbReference>
<evidence type="ECO:0000256" key="7">
    <source>
        <dbReference type="SAM" id="MobiDB-lite"/>
    </source>
</evidence>
<evidence type="ECO:0000313" key="9">
    <source>
        <dbReference type="EMBL" id="EPB83328.1"/>
    </source>
</evidence>
<dbReference type="AlphaFoldDB" id="S2JLB6"/>
<dbReference type="GO" id="GO:0045944">
    <property type="term" value="P:positive regulation of transcription by RNA polymerase II"/>
    <property type="evidence" value="ECO:0007669"/>
    <property type="project" value="InterPro"/>
</dbReference>
<evidence type="ECO:0000256" key="5">
    <source>
        <dbReference type="ARBA" id="ARBA00023242"/>
    </source>
</evidence>
<keyword evidence="4" id="KW-0804">Transcription</keyword>
<reference evidence="10" key="1">
    <citation type="submission" date="2013-05" db="EMBL/GenBank/DDBJ databases">
        <title>The Genome sequence of Mucor circinelloides f. circinelloides 1006PhL.</title>
        <authorList>
            <consortium name="The Broad Institute Genomics Platform"/>
            <person name="Cuomo C."/>
            <person name="Earl A."/>
            <person name="Findley K."/>
            <person name="Lee S.C."/>
            <person name="Walker B."/>
            <person name="Young S."/>
            <person name="Zeng Q."/>
            <person name="Gargeya S."/>
            <person name="Fitzgerald M."/>
            <person name="Haas B."/>
            <person name="Abouelleil A."/>
            <person name="Allen A.W."/>
            <person name="Alvarado L."/>
            <person name="Arachchi H.M."/>
            <person name="Berlin A.M."/>
            <person name="Chapman S.B."/>
            <person name="Gainer-Dewar J."/>
            <person name="Goldberg J."/>
            <person name="Griggs A."/>
            <person name="Gujja S."/>
            <person name="Hansen M."/>
            <person name="Howarth C."/>
            <person name="Imamovic A."/>
            <person name="Ireland A."/>
            <person name="Larimer J."/>
            <person name="McCowan C."/>
            <person name="Murphy C."/>
            <person name="Pearson M."/>
            <person name="Poon T.W."/>
            <person name="Priest M."/>
            <person name="Roberts A."/>
            <person name="Saif S."/>
            <person name="Shea T."/>
            <person name="Sisk P."/>
            <person name="Sykes S."/>
            <person name="Wortman J."/>
            <person name="Nusbaum C."/>
            <person name="Birren B."/>
        </authorList>
    </citation>
    <scope>NUCLEOTIDE SEQUENCE [LARGE SCALE GENOMIC DNA]</scope>
    <source>
        <strain evidence="10">1006PhL</strain>
    </source>
</reference>
<dbReference type="InterPro" id="IPR002100">
    <property type="entry name" value="TF_MADSbox"/>
</dbReference>
<keyword evidence="2" id="KW-0805">Transcription regulation</keyword>
<comment type="subcellular location">
    <subcellularLocation>
        <location evidence="1">Nucleus</location>
    </subcellularLocation>
</comment>
<evidence type="ECO:0000256" key="3">
    <source>
        <dbReference type="ARBA" id="ARBA00023125"/>
    </source>
</evidence>
<feature type="compositionally biased region" description="Pro residues" evidence="7">
    <location>
        <begin position="138"/>
        <end position="147"/>
    </location>
</feature>
<dbReference type="Proteomes" id="UP000014254">
    <property type="component" value="Unassembled WGS sequence"/>
</dbReference>
<keyword evidence="10" id="KW-1185">Reference proteome</keyword>
<protein>
    <recommendedName>
        <fullName evidence="8">MADS-box domain-containing protein</fullName>
    </recommendedName>
</protein>
<feature type="compositionally biased region" description="Polar residues" evidence="7">
    <location>
        <begin position="119"/>
        <end position="131"/>
    </location>
</feature>
<accession>S2JLB6</accession>
<dbReference type="PROSITE" id="PS50066">
    <property type="entry name" value="MADS_BOX_2"/>
    <property type="match status" value="1"/>
</dbReference>
<feature type="region of interest" description="Disordered" evidence="7">
    <location>
        <begin position="243"/>
        <end position="264"/>
    </location>
</feature>
<keyword evidence="3" id="KW-0238">DNA-binding</keyword>
<dbReference type="PRINTS" id="PR00404">
    <property type="entry name" value="MADSDOMAIN"/>
</dbReference>
<comment type="similarity">
    <text evidence="6">Belongs to the MEF2 family.</text>
</comment>
<keyword evidence="5" id="KW-0539">Nucleus</keyword>
<feature type="compositionally biased region" description="Low complexity" evidence="7">
    <location>
        <begin position="251"/>
        <end position="263"/>
    </location>
</feature>
<evidence type="ECO:0000259" key="8">
    <source>
        <dbReference type="PROSITE" id="PS50066"/>
    </source>
</evidence>
<dbReference type="InParanoid" id="S2JLB6"/>
<feature type="domain" description="MADS-box" evidence="8">
    <location>
        <begin position="1"/>
        <end position="61"/>
    </location>
</feature>
<feature type="region of interest" description="Disordered" evidence="7">
    <location>
        <begin position="87"/>
        <end position="154"/>
    </location>
</feature>
<dbReference type="SUPFAM" id="SSF55455">
    <property type="entry name" value="SRF-like"/>
    <property type="match status" value="1"/>
</dbReference>
<gene>
    <name evidence="9" type="ORF">HMPREF1544_09918</name>
</gene>
<dbReference type="STRING" id="1220926.S2JLB6"/>
<dbReference type="PROSITE" id="PS00350">
    <property type="entry name" value="MADS_BOX_1"/>
    <property type="match status" value="1"/>
</dbReference>
<feature type="region of interest" description="Disordered" evidence="7">
    <location>
        <begin position="279"/>
        <end position="309"/>
    </location>
</feature>
<dbReference type="SMART" id="SM00432">
    <property type="entry name" value="MADS"/>
    <property type="match status" value="1"/>
</dbReference>
<feature type="compositionally biased region" description="Pro residues" evidence="7">
    <location>
        <begin position="292"/>
        <end position="305"/>
    </location>
</feature>
<feature type="region of interest" description="Disordered" evidence="7">
    <location>
        <begin position="374"/>
        <end position="420"/>
    </location>
</feature>
<evidence type="ECO:0000313" key="10">
    <source>
        <dbReference type="Proteomes" id="UP000014254"/>
    </source>
</evidence>
<dbReference type="PANTHER" id="PTHR11945">
    <property type="entry name" value="MADS BOX PROTEIN"/>
    <property type="match status" value="1"/>
</dbReference>
<dbReference type="Pfam" id="PF00319">
    <property type="entry name" value="SRF-TF"/>
    <property type="match status" value="1"/>
</dbReference>
<dbReference type="OMA" id="SMSHHAG"/>
<evidence type="ECO:0000256" key="2">
    <source>
        <dbReference type="ARBA" id="ARBA00023015"/>
    </source>
</evidence>
<sequence>MGRKKIKIQPIQDERNKQVTFLKRKHGLMKKAYELSVLCNCEIALLIFNTSGKLIQYASSDIDQIMMKYTEFINNDDVWEEGDETIEHEPETHTEKDQSARKEKTPPAPHLIPRPPVVMTQQESHPQVEQHPQQNPSLQPPRPPLPMLPFRTHGDPSYAYVPPPATHSDGGYDIFYAINPTFVPHSQFPHQGYSMVPPYPQAPSLPPSQPYTVNYSPVINGVMATPTPHTIPVSYHQQPLAQEQLTPGPPQQRQLPPQEQSVQIAHKRAANLRVEIPQNDEHAESQQKPSEQQPPPSASFPPPSALPSQFAYNLPSPSTFYPEFYTQHNDLPSPLYFATTPVAGTSFYWPSRNPSISGPSPSSAGVVAIGVGSDYKSSPLAKRNDTKVPTTAHSASKRNHSSMSHHAGGGTDPKKSKLSG</sequence>
<dbReference type="InterPro" id="IPR033896">
    <property type="entry name" value="MEF2-like_N"/>
</dbReference>
<dbReference type="eggNOG" id="KOG0014">
    <property type="taxonomic scope" value="Eukaryota"/>
</dbReference>
<feature type="compositionally biased region" description="Basic and acidic residues" evidence="7">
    <location>
        <begin position="87"/>
        <end position="105"/>
    </location>
</feature>
<dbReference type="GO" id="GO:0000981">
    <property type="term" value="F:DNA-binding transcription factor activity, RNA polymerase II-specific"/>
    <property type="evidence" value="ECO:0007669"/>
    <property type="project" value="TreeGrafter"/>
</dbReference>
<dbReference type="InterPro" id="IPR036879">
    <property type="entry name" value="TF_MADSbox_sf"/>
</dbReference>
<dbReference type="Gene3D" id="3.40.1810.10">
    <property type="entry name" value="Transcription factor, MADS-box"/>
    <property type="match status" value="1"/>
</dbReference>
<dbReference type="CDD" id="cd00265">
    <property type="entry name" value="MADS_MEF2_like"/>
    <property type="match status" value="1"/>
</dbReference>
<feature type="compositionally biased region" description="Pro residues" evidence="7">
    <location>
        <begin position="106"/>
        <end position="116"/>
    </location>
</feature>
<evidence type="ECO:0000256" key="4">
    <source>
        <dbReference type="ARBA" id="ARBA00023163"/>
    </source>
</evidence>
<dbReference type="GO" id="GO:0046983">
    <property type="term" value="F:protein dimerization activity"/>
    <property type="evidence" value="ECO:0007669"/>
    <property type="project" value="InterPro"/>
</dbReference>
<evidence type="ECO:0000256" key="1">
    <source>
        <dbReference type="ARBA" id="ARBA00004123"/>
    </source>
</evidence>
<organism evidence="9 10">
    <name type="scientific">Mucor circinelloides f. circinelloides (strain 1006PhL)</name>
    <name type="common">Mucormycosis agent</name>
    <name type="synonym">Calyptromyces circinelloides</name>
    <dbReference type="NCBI Taxonomy" id="1220926"/>
    <lineage>
        <taxon>Eukaryota</taxon>
        <taxon>Fungi</taxon>
        <taxon>Fungi incertae sedis</taxon>
        <taxon>Mucoromycota</taxon>
        <taxon>Mucoromycotina</taxon>
        <taxon>Mucoromycetes</taxon>
        <taxon>Mucorales</taxon>
        <taxon>Mucorineae</taxon>
        <taxon>Mucoraceae</taxon>
        <taxon>Mucor</taxon>
    </lineage>
</organism>
<dbReference type="VEuPathDB" id="FungiDB:HMPREF1544_09918"/>
<name>S2JLB6_MUCC1</name>
<evidence type="ECO:0000256" key="6">
    <source>
        <dbReference type="ARBA" id="ARBA00025805"/>
    </source>
</evidence>
<dbReference type="EMBL" id="KE124075">
    <property type="protein sequence ID" value="EPB83328.1"/>
    <property type="molecule type" value="Genomic_DNA"/>
</dbReference>
<proteinExistence type="inferred from homology"/>
<dbReference type="GO" id="GO:0005634">
    <property type="term" value="C:nucleus"/>
    <property type="evidence" value="ECO:0007669"/>
    <property type="project" value="UniProtKB-SubCell"/>
</dbReference>
<dbReference type="OrthoDB" id="1898716at2759"/>
<dbReference type="PANTHER" id="PTHR11945:SF534">
    <property type="entry name" value="MYOCYTE-SPECIFIC ENHANCER FACTOR 2"/>
    <property type="match status" value="1"/>
</dbReference>